<evidence type="ECO:0000313" key="8">
    <source>
        <dbReference type="EMBL" id="KYF50205.1"/>
    </source>
</evidence>
<evidence type="ECO:0000256" key="5">
    <source>
        <dbReference type="ARBA" id="ARBA00023136"/>
    </source>
</evidence>
<dbReference type="EMBL" id="JELY01003263">
    <property type="protein sequence ID" value="KYF50205.1"/>
    <property type="molecule type" value="Genomic_DNA"/>
</dbReference>
<gene>
    <name evidence="8" type="ORF">BE08_23010</name>
</gene>
<dbReference type="PANTHER" id="PTHR30294:SF29">
    <property type="entry name" value="MULTIDRUG ABC TRANSPORTER PERMEASE YBHS-RELATED"/>
    <property type="match status" value="1"/>
</dbReference>
<keyword evidence="2" id="KW-1003">Cell membrane</keyword>
<evidence type="ECO:0000256" key="4">
    <source>
        <dbReference type="ARBA" id="ARBA00022989"/>
    </source>
</evidence>
<dbReference type="Pfam" id="PF12698">
    <property type="entry name" value="ABC2_membrane_3"/>
    <property type="match status" value="1"/>
</dbReference>
<comment type="caution">
    <text evidence="8">The sequence shown here is derived from an EMBL/GenBank/DDBJ whole genome shotgun (WGS) entry which is preliminary data.</text>
</comment>
<accession>A0A150P3H0</accession>
<evidence type="ECO:0000313" key="9">
    <source>
        <dbReference type="Proteomes" id="UP000075420"/>
    </source>
</evidence>
<evidence type="ECO:0000256" key="2">
    <source>
        <dbReference type="ARBA" id="ARBA00022475"/>
    </source>
</evidence>
<feature type="transmembrane region" description="Helical" evidence="6">
    <location>
        <begin position="59"/>
        <end position="82"/>
    </location>
</feature>
<dbReference type="InterPro" id="IPR013525">
    <property type="entry name" value="ABC2_TM"/>
</dbReference>
<dbReference type="AlphaFoldDB" id="A0A150P3H0"/>
<reference evidence="8 9" key="1">
    <citation type="submission" date="2014-02" db="EMBL/GenBank/DDBJ databases">
        <title>The small core and large imbalanced accessory genome model reveals a collaborative survival strategy of Sorangium cellulosum strains in nature.</title>
        <authorList>
            <person name="Han K."/>
            <person name="Peng R."/>
            <person name="Blom J."/>
            <person name="Li Y.-Z."/>
        </authorList>
    </citation>
    <scope>NUCLEOTIDE SEQUENCE [LARGE SCALE GENOMIC DNA]</scope>
    <source>
        <strain evidence="8 9">So0157-25</strain>
    </source>
</reference>
<proteinExistence type="predicted"/>
<comment type="subcellular location">
    <subcellularLocation>
        <location evidence="1">Cell membrane</location>
        <topology evidence="1">Multi-pass membrane protein</topology>
    </subcellularLocation>
</comment>
<organism evidence="8 9">
    <name type="scientific">Sorangium cellulosum</name>
    <name type="common">Polyangium cellulosum</name>
    <dbReference type="NCBI Taxonomy" id="56"/>
    <lineage>
        <taxon>Bacteria</taxon>
        <taxon>Pseudomonadati</taxon>
        <taxon>Myxococcota</taxon>
        <taxon>Polyangia</taxon>
        <taxon>Polyangiales</taxon>
        <taxon>Polyangiaceae</taxon>
        <taxon>Sorangium</taxon>
    </lineage>
</organism>
<dbReference type="GO" id="GO:0005886">
    <property type="term" value="C:plasma membrane"/>
    <property type="evidence" value="ECO:0007669"/>
    <property type="project" value="UniProtKB-SubCell"/>
</dbReference>
<dbReference type="Proteomes" id="UP000075420">
    <property type="component" value="Unassembled WGS sequence"/>
</dbReference>
<dbReference type="InterPro" id="IPR051449">
    <property type="entry name" value="ABC-2_transporter_component"/>
</dbReference>
<name>A0A150P3H0_SORCE</name>
<dbReference type="PANTHER" id="PTHR30294">
    <property type="entry name" value="MEMBRANE COMPONENT OF ABC TRANSPORTER YHHJ-RELATED"/>
    <property type="match status" value="1"/>
</dbReference>
<feature type="transmembrane region" description="Helical" evidence="6">
    <location>
        <begin position="170"/>
        <end position="193"/>
    </location>
</feature>
<protein>
    <recommendedName>
        <fullName evidence="7">ABC-2 type transporter transmembrane domain-containing protein</fullName>
    </recommendedName>
</protein>
<evidence type="ECO:0000256" key="1">
    <source>
        <dbReference type="ARBA" id="ARBA00004651"/>
    </source>
</evidence>
<feature type="transmembrane region" description="Helical" evidence="6">
    <location>
        <begin position="138"/>
        <end position="158"/>
    </location>
</feature>
<keyword evidence="5 6" id="KW-0472">Membrane</keyword>
<keyword evidence="4 6" id="KW-1133">Transmembrane helix</keyword>
<evidence type="ECO:0000256" key="3">
    <source>
        <dbReference type="ARBA" id="ARBA00022692"/>
    </source>
</evidence>
<dbReference type="GO" id="GO:0140359">
    <property type="term" value="F:ABC-type transporter activity"/>
    <property type="evidence" value="ECO:0007669"/>
    <property type="project" value="InterPro"/>
</dbReference>
<evidence type="ECO:0000259" key="7">
    <source>
        <dbReference type="Pfam" id="PF12698"/>
    </source>
</evidence>
<sequence>MRGFWPIFKRELFSLFVTPLAWVLITTFLLVQGVHFFLIATQFAGEVELSADTGPVQVFFGQTILIYLPLLFVCPLLTMRLFAEERRSGTIEALLTAPVGSTGVVLAKYAAALVTYVAMWAPTLLYVILISRTGELDFWVVASSYLAVVLVGAGYLAIGTMTSALTKSQLMAAVLSTMAVMGLFILGIGEFIFPDGPAHDLSAHVSVWAQMNDFSRGIVDLRRLVFDATVIALPLFVTVRAVDAWRWG</sequence>
<feature type="domain" description="ABC-2 type transporter transmembrane" evidence="7">
    <location>
        <begin position="57"/>
        <end position="228"/>
    </location>
</feature>
<evidence type="ECO:0000256" key="6">
    <source>
        <dbReference type="SAM" id="Phobius"/>
    </source>
</evidence>
<feature type="transmembrane region" description="Helical" evidence="6">
    <location>
        <begin position="12"/>
        <end position="39"/>
    </location>
</feature>
<keyword evidence="3 6" id="KW-0812">Transmembrane</keyword>